<dbReference type="GeneID" id="36542716"/>
<evidence type="ECO:0000256" key="5">
    <source>
        <dbReference type="ARBA" id="ARBA00022989"/>
    </source>
</evidence>
<protein>
    <recommendedName>
        <fullName evidence="10">Short-chain dehydrogenase/reductase 3</fullName>
    </recommendedName>
    <alternativeName>
        <fullName evidence="11">Retinal short-chain dehydrogenase/reductase 1</fullName>
    </alternativeName>
</protein>
<dbReference type="PANTHER" id="PTHR24322">
    <property type="entry name" value="PKSB"/>
    <property type="match status" value="1"/>
</dbReference>
<dbReference type="Pfam" id="PF00106">
    <property type="entry name" value="adh_short"/>
    <property type="match status" value="1"/>
</dbReference>
<evidence type="ECO:0000313" key="13">
    <source>
        <dbReference type="EMBL" id="PKY03722.1"/>
    </source>
</evidence>
<keyword evidence="3" id="KW-0812">Transmembrane</keyword>
<evidence type="ECO:0000256" key="4">
    <source>
        <dbReference type="ARBA" id="ARBA00022857"/>
    </source>
</evidence>
<evidence type="ECO:0000313" key="14">
    <source>
        <dbReference type="Proteomes" id="UP000234254"/>
    </source>
</evidence>
<dbReference type="FunFam" id="3.40.50.720:FF:000131">
    <property type="entry name" value="Short-chain dehydrogenase/reductase 3"/>
    <property type="match status" value="1"/>
</dbReference>
<proteinExistence type="inferred from homology"/>
<dbReference type="OrthoDB" id="10253736at2759"/>
<name>A0A2I1D1H2_ASPC2</name>
<evidence type="ECO:0000256" key="11">
    <source>
        <dbReference type="ARBA" id="ARBA00082544"/>
    </source>
</evidence>
<keyword evidence="6" id="KW-0560">Oxidoreductase</keyword>
<evidence type="ECO:0000256" key="12">
    <source>
        <dbReference type="RuleBase" id="RU000363"/>
    </source>
</evidence>
<dbReference type="InterPro" id="IPR036291">
    <property type="entry name" value="NAD(P)-bd_dom_sf"/>
</dbReference>
<dbReference type="CDD" id="cd05339">
    <property type="entry name" value="17beta-HSDXI-like_SDR_c"/>
    <property type="match status" value="1"/>
</dbReference>
<keyword evidence="4" id="KW-0521">NADP</keyword>
<evidence type="ECO:0000256" key="10">
    <source>
        <dbReference type="ARBA" id="ARBA00068717"/>
    </source>
</evidence>
<dbReference type="GO" id="GO:0016020">
    <property type="term" value="C:membrane"/>
    <property type="evidence" value="ECO:0007669"/>
    <property type="project" value="UniProtKB-SubCell"/>
</dbReference>
<comment type="function">
    <text evidence="9">Catalyzes the reduction of all-trans-retinal to all-trans-retinol in the presence of NADPH.</text>
</comment>
<dbReference type="PRINTS" id="PR00081">
    <property type="entry name" value="GDHRDH"/>
</dbReference>
<comment type="similarity">
    <text evidence="2 12">Belongs to the short-chain dehydrogenases/reductases (SDR) family.</text>
</comment>
<dbReference type="VEuPathDB" id="FungiDB:P168DRAFT_270188"/>
<evidence type="ECO:0000256" key="2">
    <source>
        <dbReference type="ARBA" id="ARBA00006484"/>
    </source>
</evidence>
<reference evidence="13" key="1">
    <citation type="submission" date="2016-12" db="EMBL/GenBank/DDBJ databases">
        <title>The genomes of Aspergillus section Nigri reveals drivers in fungal speciation.</title>
        <authorList>
            <consortium name="DOE Joint Genome Institute"/>
            <person name="Vesth T.C."/>
            <person name="Nybo J."/>
            <person name="Theobald S."/>
            <person name="Brandl J."/>
            <person name="Frisvad J.C."/>
            <person name="Nielsen K.F."/>
            <person name="Lyhne E.K."/>
            <person name="Kogle M.E."/>
            <person name="Kuo A."/>
            <person name="Riley R."/>
            <person name="Clum A."/>
            <person name="Nolan M."/>
            <person name="Lipzen A."/>
            <person name="Salamov A."/>
            <person name="Henrissat B."/>
            <person name="Wiebenga A."/>
            <person name="De vries R.P."/>
            <person name="Grigoriev I.V."/>
            <person name="Mortensen U.H."/>
            <person name="Andersen M.R."/>
            <person name="Baker S.E."/>
        </authorList>
    </citation>
    <scope>NUCLEOTIDE SEQUENCE</scope>
    <source>
        <strain evidence="13">IBT 28561</strain>
    </source>
</reference>
<keyword evidence="8" id="KW-0472">Membrane</keyword>
<dbReference type="AlphaFoldDB" id="A0A2I1D1H2"/>
<dbReference type="Gene3D" id="3.40.50.720">
    <property type="entry name" value="NAD(P)-binding Rossmann-like Domain"/>
    <property type="match status" value="1"/>
</dbReference>
<accession>A0A2I1D1H2</accession>
<evidence type="ECO:0000256" key="8">
    <source>
        <dbReference type="ARBA" id="ARBA00023136"/>
    </source>
</evidence>
<dbReference type="RefSeq" id="XP_024692316.1">
    <property type="nucleotide sequence ID" value="XM_024835192.1"/>
</dbReference>
<evidence type="ECO:0000256" key="7">
    <source>
        <dbReference type="ARBA" id="ARBA00023098"/>
    </source>
</evidence>
<sequence>MTNKQLQLLLHTAQSLLSGLPKGFQKVLFDSRVQKGLAFFLAFRLAKGANSYLSRRVQNNWLEVDRWDPTTELIALTGGAGGIGKQIVKDLSQQNVKIVILDVTEPDYPLPPNVIFYQTDITSRAALKQVADQIRKDHGDPTVLINNAGVALEGSILDEPDEHIRRTMEVNTLSHFWTVKEFLPRMVEKDHGHIITVASLASFVSFVDCVDYSCSKASALAFHEGLTQEIRHIYGSKKVRTSIIHPLWVRTPMIDKMTQAGSHWKEPVLEPHEISSAVVGQIVAGNGGQVVVPNSYGLTALVRAYPNWIQEWIRNTVSEKFVTLRRLEREMSK</sequence>
<organism evidence="13 14">
    <name type="scientific">Aspergillus campestris (strain IBT 28561)</name>
    <dbReference type="NCBI Taxonomy" id="1392248"/>
    <lineage>
        <taxon>Eukaryota</taxon>
        <taxon>Fungi</taxon>
        <taxon>Dikarya</taxon>
        <taxon>Ascomycota</taxon>
        <taxon>Pezizomycotina</taxon>
        <taxon>Eurotiomycetes</taxon>
        <taxon>Eurotiomycetidae</taxon>
        <taxon>Eurotiales</taxon>
        <taxon>Aspergillaceae</taxon>
        <taxon>Aspergillus</taxon>
        <taxon>Aspergillus subgen. Circumdati</taxon>
    </lineage>
</organism>
<dbReference type="SUPFAM" id="SSF51735">
    <property type="entry name" value="NAD(P)-binding Rossmann-fold domains"/>
    <property type="match status" value="1"/>
</dbReference>
<evidence type="ECO:0000256" key="3">
    <source>
        <dbReference type="ARBA" id="ARBA00022692"/>
    </source>
</evidence>
<evidence type="ECO:0000256" key="9">
    <source>
        <dbReference type="ARBA" id="ARBA00059620"/>
    </source>
</evidence>
<comment type="subcellular location">
    <subcellularLocation>
        <location evidence="1">Membrane</location>
        <topology evidence="1">Multi-pass membrane protein</topology>
    </subcellularLocation>
</comment>
<evidence type="ECO:0000256" key="6">
    <source>
        <dbReference type="ARBA" id="ARBA00023002"/>
    </source>
</evidence>
<dbReference type="Proteomes" id="UP000234254">
    <property type="component" value="Unassembled WGS sequence"/>
</dbReference>
<dbReference type="GO" id="GO:0052650">
    <property type="term" value="F:all-trans-retinol dehydrogenase (NADP+) activity"/>
    <property type="evidence" value="ECO:0007669"/>
    <property type="project" value="UniProtKB-ARBA"/>
</dbReference>
<dbReference type="InterPro" id="IPR002347">
    <property type="entry name" value="SDR_fam"/>
</dbReference>
<evidence type="ECO:0000256" key="1">
    <source>
        <dbReference type="ARBA" id="ARBA00004141"/>
    </source>
</evidence>
<dbReference type="EMBL" id="MSFM01000007">
    <property type="protein sequence ID" value="PKY03722.1"/>
    <property type="molecule type" value="Genomic_DNA"/>
</dbReference>
<gene>
    <name evidence="13" type="ORF">P168DRAFT_270188</name>
</gene>
<keyword evidence="5" id="KW-1133">Transmembrane helix</keyword>
<dbReference type="PANTHER" id="PTHR24322:SF736">
    <property type="entry name" value="RETINOL DEHYDROGENASE 10"/>
    <property type="match status" value="1"/>
</dbReference>
<keyword evidence="7" id="KW-0443">Lipid metabolism</keyword>
<dbReference type="PRINTS" id="PR00080">
    <property type="entry name" value="SDRFAMILY"/>
</dbReference>
<keyword evidence="14" id="KW-1185">Reference proteome</keyword>
<comment type="caution">
    <text evidence="13">The sequence shown here is derived from an EMBL/GenBank/DDBJ whole genome shotgun (WGS) entry which is preliminary data.</text>
</comment>